<feature type="region of interest" description="Disordered" evidence="1">
    <location>
        <begin position="1"/>
        <end position="101"/>
    </location>
</feature>
<reference evidence="3" key="1">
    <citation type="journal article" date="2019" name="Nat. Commun.">
        <title>Expansion of phycobilisome linker gene families in mesophilic red algae.</title>
        <authorList>
            <person name="Lee J."/>
            <person name="Kim D."/>
            <person name="Bhattacharya D."/>
            <person name="Yoon H.S."/>
        </authorList>
    </citation>
    <scope>NUCLEOTIDE SEQUENCE [LARGE SCALE GENOMIC DNA]</scope>
    <source>
        <strain evidence="3">CCMP 1328</strain>
    </source>
</reference>
<feature type="compositionally biased region" description="Acidic residues" evidence="1">
    <location>
        <begin position="1"/>
        <end position="12"/>
    </location>
</feature>
<accession>A0A5J4YJC5</accession>
<dbReference type="EMBL" id="VRMN01000017">
    <property type="protein sequence ID" value="KAA8490950.1"/>
    <property type="molecule type" value="Genomic_DNA"/>
</dbReference>
<gene>
    <name evidence="2" type="ORF">FVE85_9842</name>
</gene>
<feature type="compositionally biased region" description="Polar residues" evidence="1">
    <location>
        <begin position="63"/>
        <end position="74"/>
    </location>
</feature>
<dbReference type="Proteomes" id="UP000324585">
    <property type="component" value="Unassembled WGS sequence"/>
</dbReference>
<protein>
    <submittedName>
        <fullName evidence="2">Uncharacterized protein</fullName>
    </submittedName>
</protein>
<dbReference type="AlphaFoldDB" id="A0A5J4YJC5"/>
<keyword evidence="3" id="KW-1185">Reference proteome</keyword>
<evidence type="ECO:0000256" key="1">
    <source>
        <dbReference type="SAM" id="MobiDB-lite"/>
    </source>
</evidence>
<proteinExistence type="predicted"/>
<feature type="compositionally biased region" description="Basic residues" evidence="1">
    <location>
        <begin position="21"/>
        <end position="40"/>
    </location>
</feature>
<comment type="caution">
    <text evidence="2">The sequence shown here is derived from an EMBL/GenBank/DDBJ whole genome shotgun (WGS) entry which is preliminary data.</text>
</comment>
<dbReference type="OrthoDB" id="786951at2759"/>
<organism evidence="2 3">
    <name type="scientific">Porphyridium purpureum</name>
    <name type="common">Red alga</name>
    <name type="synonym">Porphyridium cruentum</name>
    <dbReference type="NCBI Taxonomy" id="35688"/>
    <lineage>
        <taxon>Eukaryota</taxon>
        <taxon>Rhodophyta</taxon>
        <taxon>Bangiophyceae</taxon>
        <taxon>Porphyridiales</taxon>
        <taxon>Porphyridiaceae</taxon>
        <taxon>Porphyridium</taxon>
    </lineage>
</organism>
<evidence type="ECO:0000313" key="3">
    <source>
        <dbReference type="Proteomes" id="UP000324585"/>
    </source>
</evidence>
<evidence type="ECO:0000313" key="2">
    <source>
        <dbReference type="EMBL" id="KAA8490950.1"/>
    </source>
</evidence>
<name>A0A5J4YJC5_PORPP</name>
<sequence length="416" mass="45875">MGQEREEEDGYDELEKLVQRQNKRARKGLQQHAQKRRGRGGRAAFDQSRTAGIAQRSADGKSQPRQSALASASSLVCDGNDHGDLRPRTQPQNVFHSRRTAEAQRTIPAQLARVAGVAAPRPQDKRLEQMDMVEGAARMQHDSLRRGIILDFDALVRDSNARNMDAFADLCRQFEPFTRLSERCCSDNDDKSNNGVLVQWLAETIGGLSDENAIQTLFHHAAGSDGKTHSSEDVDAAMEVLEGCFPALSPELHLESSTVQAMQDISRRGAGITKILLLHRGSRVRFQRELKQLELSSTFLGRDRGTFDYSSSPPYVDVVQEMAARIKTPLSHCVVVATCTSFSSAPHLIKAGQLCGSRTIMLTQEAANVPRDVPRMRLRDLQCKSLTDFDAAGWVQASLVTDEQGGPDAVLTNQVL</sequence>